<keyword evidence="3" id="KW-1185">Reference proteome</keyword>
<feature type="region of interest" description="Disordered" evidence="1">
    <location>
        <begin position="50"/>
        <end position="93"/>
    </location>
</feature>
<proteinExistence type="predicted"/>
<feature type="compositionally biased region" description="Basic residues" evidence="1">
    <location>
        <begin position="129"/>
        <end position="145"/>
    </location>
</feature>
<reference evidence="3" key="1">
    <citation type="journal article" date="2023" name="Commun. Biol.">
        <title>Genome analysis of Parmales, the sister group of diatoms, reveals the evolutionary specialization of diatoms from phago-mixotrophs to photoautotrophs.</title>
        <authorList>
            <person name="Ban H."/>
            <person name="Sato S."/>
            <person name="Yoshikawa S."/>
            <person name="Yamada K."/>
            <person name="Nakamura Y."/>
            <person name="Ichinomiya M."/>
            <person name="Sato N."/>
            <person name="Blanc-Mathieu R."/>
            <person name="Endo H."/>
            <person name="Kuwata A."/>
            <person name="Ogata H."/>
        </authorList>
    </citation>
    <scope>NUCLEOTIDE SEQUENCE [LARGE SCALE GENOMIC DNA]</scope>
</reference>
<name>A0A9W7GK32_9STRA</name>
<dbReference type="AlphaFoldDB" id="A0A9W7GK32"/>
<dbReference type="Proteomes" id="UP001165065">
    <property type="component" value="Unassembled WGS sequence"/>
</dbReference>
<evidence type="ECO:0000256" key="1">
    <source>
        <dbReference type="SAM" id="MobiDB-lite"/>
    </source>
</evidence>
<dbReference type="OrthoDB" id="42277at2759"/>
<evidence type="ECO:0000313" key="3">
    <source>
        <dbReference type="Proteomes" id="UP001165065"/>
    </source>
</evidence>
<organism evidence="2 3">
    <name type="scientific">Triparma columacea</name>
    <dbReference type="NCBI Taxonomy" id="722753"/>
    <lineage>
        <taxon>Eukaryota</taxon>
        <taxon>Sar</taxon>
        <taxon>Stramenopiles</taxon>
        <taxon>Ochrophyta</taxon>
        <taxon>Bolidophyceae</taxon>
        <taxon>Parmales</taxon>
        <taxon>Triparmaceae</taxon>
        <taxon>Triparma</taxon>
    </lineage>
</organism>
<comment type="caution">
    <text evidence="2">The sequence shown here is derived from an EMBL/GenBank/DDBJ whole genome shotgun (WGS) entry which is preliminary data.</text>
</comment>
<feature type="region of interest" description="Disordered" evidence="1">
    <location>
        <begin position="109"/>
        <end position="153"/>
    </location>
</feature>
<protein>
    <submittedName>
        <fullName evidence="2">Uncharacterized protein</fullName>
    </submittedName>
</protein>
<evidence type="ECO:0000313" key="2">
    <source>
        <dbReference type="EMBL" id="GMI47191.1"/>
    </source>
</evidence>
<accession>A0A9W7GK32</accession>
<sequence>MIQIIRAGKWREEEEGEERIRGERKLKEVLENVIGDMQVEIENLIRACLGEDVPGEENSSNTPSDAGKERRSSFQVPTSDSRERRKDRKGGGSKVFQLGVFTSLDVQASSSGEPSVSLDDRSYPGLPSSRRRRSSLLKGHLRTSKHSSLESLGTGDKVRSMTYTAFAKEALFERGGGGPDVKHALALRKHVARWCGVMEGILGSLTWGTGDEDKGEIAGRALRYLDGVVERRLLPLLQASAVDGVTASLERVDAFEPKYKSNTLQDVLVPDVTEACRCLIDRAAPLFEALSLVPVDGEAFGSVLEVLEHSVLTFLSRAKARAAAVAGERTAIGLLGGDVNEEGDRNPYGRELGRQGGFEKMLSSYIGGGGKGGGRIRDRGEGMLLENQGEPRGIQEKPKLGRTTTTEEERADEEEEDELELLKRMFNSDDWGWGSKVTVVDFTGLANIAALSHGLLILAGSLSGKVRQVERDNKSHVGAVKGIHNTIGTLLTLGKNLAKLVRVEVRCAVFKHTGGLSRDMGLFGEGGKGDAVARVDKVADLCDWLFRGSEIVGGVAGGKFERWTFGGLEVLLAKTLLRSFRFMEKKVSDHGIDCLLTSVREFRNACAGIGAANDGREDILSGCQQLFEMFKEHGEAEDFEKAVKGRRMQGIGAAEKEWIIANKKL</sequence>
<dbReference type="EMBL" id="BRYA01000334">
    <property type="protein sequence ID" value="GMI47191.1"/>
    <property type="molecule type" value="Genomic_DNA"/>
</dbReference>
<feature type="region of interest" description="Disordered" evidence="1">
    <location>
        <begin position="385"/>
        <end position="414"/>
    </location>
</feature>
<gene>
    <name evidence="2" type="ORF">TrCOL_g5648</name>
</gene>